<proteinExistence type="predicted"/>
<reference evidence="4" key="1">
    <citation type="submission" date="2022-11" db="UniProtKB">
        <authorList>
            <consortium name="WormBaseParasite"/>
        </authorList>
    </citation>
    <scope>IDENTIFICATION</scope>
</reference>
<dbReference type="Proteomes" id="UP000887581">
    <property type="component" value="Unplaced"/>
</dbReference>
<name>A0A915Q6C9_9BILA</name>
<keyword evidence="2" id="KW-0812">Transmembrane</keyword>
<accession>A0A915Q6C9</accession>
<keyword evidence="2" id="KW-0472">Membrane</keyword>
<sequence length="323" mass="36011">MTGKLEWISEHTPSYFPNPAAFVSFPRSDSAVFLPSECDLKSEMKTKTKARPKATAVSVFVKGIGITLSIICLSPNVFNFLEVGIHSRDFRKFTEKTTQNGKSQMHKCMKNCNVTEALMREKKTIHWQHIIFSAVELLGVLFVSIIRIIMLIEVKLMTYTLDAISNNTVESHIKDNAKEEVVTSETRSEDEGDKKGESRPLGCSVTVMKDYGNCHASGFSEGDCTATKKGHRVRMSSGAKRSKFVKGKKSHKHLTVGIFVLECVSIRCELGRLTRYICKLSIMQKMSSKKQEKSAVLTAGISRIALGCTVKQKLTTTGTNIEW</sequence>
<feature type="region of interest" description="Disordered" evidence="1">
    <location>
        <begin position="175"/>
        <end position="198"/>
    </location>
</feature>
<protein>
    <submittedName>
        <fullName evidence="4">Uncharacterized protein</fullName>
    </submittedName>
</protein>
<keyword evidence="3" id="KW-1185">Reference proteome</keyword>
<dbReference type="WBParaSite" id="sdigi.contig681.g9473.t1">
    <property type="protein sequence ID" value="sdigi.contig681.g9473.t1"/>
    <property type="gene ID" value="sdigi.contig681.g9473"/>
</dbReference>
<evidence type="ECO:0000256" key="2">
    <source>
        <dbReference type="SAM" id="Phobius"/>
    </source>
</evidence>
<evidence type="ECO:0000313" key="4">
    <source>
        <dbReference type="WBParaSite" id="sdigi.contig681.g9473.t1"/>
    </source>
</evidence>
<evidence type="ECO:0000256" key="1">
    <source>
        <dbReference type="SAM" id="MobiDB-lite"/>
    </source>
</evidence>
<keyword evidence="2" id="KW-1133">Transmembrane helix</keyword>
<feature type="transmembrane region" description="Helical" evidence="2">
    <location>
        <begin position="54"/>
        <end position="78"/>
    </location>
</feature>
<evidence type="ECO:0000313" key="3">
    <source>
        <dbReference type="Proteomes" id="UP000887581"/>
    </source>
</evidence>
<feature type="transmembrane region" description="Helical" evidence="2">
    <location>
        <begin position="127"/>
        <end position="149"/>
    </location>
</feature>
<organism evidence="3 4">
    <name type="scientific">Setaria digitata</name>
    <dbReference type="NCBI Taxonomy" id="48799"/>
    <lineage>
        <taxon>Eukaryota</taxon>
        <taxon>Metazoa</taxon>
        <taxon>Ecdysozoa</taxon>
        <taxon>Nematoda</taxon>
        <taxon>Chromadorea</taxon>
        <taxon>Rhabditida</taxon>
        <taxon>Spirurina</taxon>
        <taxon>Spiruromorpha</taxon>
        <taxon>Filarioidea</taxon>
        <taxon>Setariidae</taxon>
        <taxon>Setaria</taxon>
    </lineage>
</organism>
<dbReference type="AlphaFoldDB" id="A0A915Q6C9"/>